<dbReference type="EMBL" id="RKRF01000009">
    <property type="protein sequence ID" value="RPF53420.1"/>
    <property type="molecule type" value="Genomic_DNA"/>
</dbReference>
<feature type="transmembrane region" description="Helical" evidence="1">
    <location>
        <begin position="580"/>
        <end position="599"/>
    </location>
</feature>
<evidence type="ECO:0000313" key="3">
    <source>
        <dbReference type="Proteomes" id="UP000276443"/>
    </source>
</evidence>
<keyword evidence="1" id="KW-0812">Transmembrane</keyword>
<keyword evidence="1" id="KW-1133">Transmembrane helix</keyword>
<feature type="transmembrane region" description="Helical" evidence="1">
    <location>
        <begin position="782"/>
        <end position="807"/>
    </location>
</feature>
<gene>
    <name evidence="2" type="ORF">EDC24_1919</name>
</gene>
<evidence type="ECO:0000256" key="1">
    <source>
        <dbReference type="SAM" id="Phobius"/>
    </source>
</evidence>
<sequence length="820" mass="93000">MLVLLIIFLLIPFSIHSLSDASKTVEQEIYDFARGSYDLLLRPPDSRTDVEEDLGLVEENYLGIGDGGITVEEWQNVLERDDVEVAAPVAALGLYTANGITYSLPEREDATIRYQVEYTTTDGLHTYEIGDTLTAYTIPDEEESHGYTEIVERSLAGFFNGSYPSFDFPPTYHQVVAIDVDEEEKLTGEDFALLNSGGSGITAEGFQEVSILSLEDAKLPLKAHIQLDTLEITQSELQAMKEEYGGNFISVMYNDEQLYQQLMQDMRDKESLTSNEYELDFSEIVSPFYANLLYADENYQFKLDEIGSGNGRFMAISHYSQETFYDVHPVDYQITDEGLAIDQQGVDESSGIPIYRNIEEKSNYVREDWEIVEGEGIQFYHAGNFDVDTNNEALAASPLGIYGIHETYLADERDTQIQPTAVPGSFITTPARGLVSMEWVEQLKGEEPIDAIRVRVAGIDGYDQAAADKIKDMAQEFEEQGFTVDIVAGASHQWLTIDVEGIGDVVQPWTTLGAADTILQSWDVVSLTLTLLFTLVSMIYLIFSFAHLIKSRQSEEALLQSFGWLKQDIRKLRLKEWSEMVGLPFVVAFLVLVTMSIVLEVPSLVISLGILCLTIIVLMAIVTVFVTKSQDKPQRQGVRKGGITWQNAWYYRRMVIFSMLQVWIMTVVSLFLTLMLEQEHSRTTETTLGVYVHGEMEWFYVVLLVILYTLTVFTLVETLVTLWRQRSHEMTLFHHIGWNQKQLYTFYLREVALWNGFSILIGVMISVIAYQQLIGQVGDQLWPVVLISLFLFLGIMVVSSVVLTSILRRFTKYWYKKKVA</sequence>
<keyword evidence="3" id="KW-1185">Reference proteome</keyword>
<dbReference type="AlphaFoldDB" id="A0A3N5BDL1"/>
<proteinExistence type="predicted"/>
<reference evidence="2 3" key="1">
    <citation type="submission" date="2018-11" db="EMBL/GenBank/DDBJ databases">
        <title>Genomic Encyclopedia of Type Strains, Phase IV (KMG-IV): sequencing the most valuable type-strain genomes for metagenomic binning, comparative biology and taxonomic classification.</title>
        <authorList>
            <person name="Goeker M."/>
        </authorList>
    </citation>
    <scope>NUCLEOTIDE SEQUENCE [LARGE SCALE GENOMIC DNA]</scope>
    <source>
        <strain evidence="2 3">DSM 18090</strain>
    </source>
</reference>
<comment type="caution">
    <text evidence="2">The sequence shown here is derived from an EMBL/GenBank/DDBJ whole genome shotgun (WGS) entry which is preliminary data.</text>
</comment>
<keyword evidence="1" id="KW-0472">Membrane</keyword>
<dbReference type="Proteomes" id="UP000276443">
    <property type="component" value="Unassembled WGS sequence"/>
</dbReference>
<evidence type="ECO:0000313" key="2">
    <source>
        <dbReference type="EMBL" id="RPF53420.1"/>
    </source>
</evidence>
<protein>
    <submittedName>
        <fullName evidence="2">Putative ABC transport system permease protein</fullName>
    </submittedName>
</protein>
<feature type="transmembrane region" description="Helical" evidence="1">
    <location>
        <begin position="751"/>
        <end position="770"/>
    </location>
</feature>
<organism evidence="2 3">
    <name type="scientific">Aquisalibacillus elongatus</name>
    <dbReference type="NCBI Taxonomy" id="485577"/>
    <lineage>
        <taxon>Bacteria</taxon>
        <taxon>Bacillati</taxon>
        <taxon>Bacillota</taxon>
        <taxon>Bacilli</taxon>
        <taxon>Bacillales</taxon>
        <taxon>Bacillaceae</taxon>
        <taxon>Aquisalibacillus</taxon>
    </lineage>
</organism>
<feature type="transmembrane region" description="Helical" evidence="1">
    <location>
        <begin position="698"/>
        <end position="723"/>
    </location>
</feature>
<feature type="transmembrane region" description="Helical" evidence="1">
    <location>
        <begin position="655"/>
        <end position="676"/>
    </location>
</feature>
<feature type="transmembrane region" description="Helical" evidence="1">
    <location>
        <begin position="524"/>
        <end position="543"/>
    </location>
</feature>
<accession>A0A3N5BDL1</accession>
<feature type="transmembrane region" description="Helical" evidence="1">
    <location>
        <begin position="605"/>
        <end position="626"/>
    </location>
</feature>
<name>A0A3N5BDL1_9BACI</name>